<keyword evidence="11" id="KW-0811">Translocation</keyword>
<comment type="subunit">
    <text evidence="4">Part of the SecDF-YidC-YajC translocase complex. The SecDF-YidC-YajC translocase forms a supercomplex with SecYEG, called the holo-translocon (HTL).</text>
</comment>
<keyword evidence="10 13" id="KW-1133">Transmembrane helix</keyword>
<proteinExistence type="inferred from homology"/>
<evidence type="ECO:0000256" key="5">
    <source>
        <dbReference type="ARBA" id="ARBA00014962"/>
    </source>
</evidence>
<evidence type="ECO:0000256" key="6">
    <source>
        <dbReference type="ARBA" id="ARBA00022448"/>
    </source>
</evidence>
<gene>
    <name evidence="14" type="primary">yajC</name>
    <name evidence="14" type="ORF">KTQ36_03005</name>
</gene>
<comment type="similarity">
    <text evidence="3">Belongs to the YajC family.</text>
</comment>
<evidence type="ECO:0000256" key="8">
    <source>
        <dbReference type="ARBA" id="ARBA00022692"/>
    </source>
</evidence>
<evidence type="ECO:0000256" key="13">
    <source>
        <dbReference type="SAM" id="Phobius"/>
    </source>
</evidence>
<dbReference type="PANTHER" id="PTHR33909:SF1">
    <property type="entry name" value="SEC TRANSLOCON ACCESSORY COMPLEX SUBUNIT YAJC"/>
    <property type="match status" value="1"/>
</dbReference>
<evidence type="ECO:0000256" key="1">
    <source>
        <dbReference type="ARBA" id="ARBA00002061"/>
    </source>
</evidence>
<dbReference type="PANTHER" id="PTHR33909">
    <property type="entry name" value="SEC TRANSLOCON ACCESSORY COMPLEX SUBUNIT YAJC"/>
    <property type="match status" value="1"/>
</dbReference>
<sequence>MTNLILAAAQPSAGGSFLIQIMPLLLIFIIFWFLLIRPQQKRMKEHQAEIAAIKKGDKVVTGGGLIGKVTKVSDDEVELELAQGMRVKAVKGMISTVIKPGTKPAND</sequence>
<comment type="caution">
    <text evidence="14">The sequence shown here is derived from an EMBL/GenBank/DDBJ whole genome shotgun (WGS) entry which is preliminary data.</text>
</comment>
<dbReference type="InterPro" id="IPR003849">
    <property type="entry name" value="Preprotein_translocase_YajC"/>
</dbReference>
<evidence type="ECO:0000256" key="7">
    <source>
        <dbReference type="ARBA" id="ARBA00022475"/>
    </source>
</evidence>
<dbReference type="Pfam" id="PF02699">
    <property type="entry name" value="YajC"/>
    <property type="match status" value="1"/>
</dbReference>
<evidence type="ECO:0000313" key="15">
    <source>
        <dbReference type="Proteomes" id="UP000698028"/>
    </source>
</evidence>
<dbReference type="SMART" id="SM01323">
    <property type="entry name" value="YajC"/>
    <property type="match status" value="1"/>
</dbReference>
<evidence type="ECO:0000256" key="11">
    <source>
        <dbReference type="ARBA" id="ARBA00023010"/>
    </source>
</evidence>
<dbReference type="NCBIfam" id="TIGR00739">
    <property type="entry name" value="yajC"/>
    <property type="match status" value="1"/>
</dbReference>
<dbReference type="EMBL" id="JAHVAH010000001">
    <property type="protein sequence ID" value="MBW0144262.1"/>
    <property type="molecule type" value="Genomic_DNA"/>
</dbReference>
<keyword evidence="9" id="KW-0653">Protein transport</keyword>
<evidence type="ECO:0000256" key="10">
    <source>
        <dbReference type="ARBA" id="ARBA00022989"/>
    </source>
</evidence>
<feature type="transmembrane region" description="Helical" evidence="13">
    <location>
        <begin position="17"/>
        <end position="36"/>
    </location>
</feature>
<accession>A0ABS6V4Y5</accession>
<keyword evidence="8 13" id="KW-0812">Transmembrane</keyword>
<reference evidence="14 15" key="1">
    <citation type="submission" date="2021-07" db="EMBL/GenBank/DDBJ databases">
        <title>The draft genome sequence of Sphingomicrobium sp. B8.</title>
        <authorList>
            <person name="Mu L."/>
        </authorList>
    </citation>
    <scope>NUCLEOTIDE SEQUENCE [LARGE SCALE GENOMIC DNA]</scope>
    <source>
        <strain evidence="14 15">B8</strain>
    </source>
</reference>
<name>A0ABS6V4Y5_9SPHN</name>
<evidence type="ECO:0000256" key="9">
    <source>
        <dbReference type="ARBA" id="ARBA00022927"/>
    </source>
</evidence>
<evidence type="ECO:0000313" key="14">
    <source>
        <dbReference type="EMBL" id="MBW0144262.1"/>
    </source>
</evidence>
<evidence type="ECO:0000256" key="4">
    <source>
        <dbReference type="ARBA" id="ARBA00011718"/>
    </source>
</evidence>
<organism evidence="14 15">
    <name type="scientific">Sphingomicrobium clamense</name>
    <dbReference type="NCBI Taxonomy" id="2851013"/>
    <lineage>
        <taxon>Bacteria</taxon>
        <taxon>Pseudomonadati</taxon>
        <taxon>Pseudomonadota</taxon>
        <taxon>Alphaproteobacteria</taxon>
        <taxon>Sphingomonadales</taxon>
        <taxon>Sphingomonadaceae</taxon>
        <taxon>Sphingomicrobium</taxon>
    </lineage>
</organism>
<evidence type="ECO:0000256" key="3">
    <source>
        <dbReference type="ARBA" id="ARBA00006742"/>
    </source>
</evidence>
<evidence type="ECO:0000256" key="12">
    <source>
        <dbReference type="ARBA" id="ARBA00023136"/>
    </source>
</evidence>
<protein>
    <recommendedName>
        <fullName evidence="5">Sec translocon accessory complex subunit YajC</fullName>
    </recommendedName>
</protein>
<evidence type="ECO:0000256" key="2">
    <source>
        <dbReference type="ARBA" id="ARBA00004162"/>
    </source>
</evidence>
<keyword evidence="12 13" id="KW-0472">Membrane</keyword>
<dbReference type="Proteomes" id="UP000698028">
    <property type="component" value="Unassembled WGS sequence"/>
</dbReference>
<comment type="subcellular location">
    <subcellularLocation>
        <location evidence="2">Cell membrane</location>
        <topology evidence="2">Single-pass membrane protein</topology>
    </subcellularLocation>
</comment>
<keyword evidence="6" id="KW-0813">Transport</keyword>
<comment type="function">
    <text evidence="1">The SecYEG-SecDF-YajC-YidC holo-translocon (HTL) protein secretase/insertase is a supercomplex required for protein secretion, insertion of proteins into membranes, and assembly of membrane protein complexes. While the SecYEG complex is essential for assembly of a number of proteins and complexes, the SecDF-YajC-YidC subcomplex facilitates these functions.</text>
</comment>
<keyword evidence="15" id="KW-1185">Reference proteome</keyword>
<keyword evidence="7" id="KW-1003">Cell membrane</keyword>